<dbReference type="EMBL" id="SWCI01000002">
    <property type="protein sequence ID" value="TKB50396.1"/>
    <property type="molecule type" value="Genomic_DNA"/>
</dbReference>
<organism evidence="5 6">
    <name type="scientific">Ferrimonas sediminicola</name>
    <dbReference type="NCBI Taxonomy" id="2569538"/>
    <lineage>
        <taxon>Bacteria</taxon>
        <taxon>Pseudomonadati</taxon>
        <taxon>Pseudomonadota</taxon>
        <taxon>Gammaproteobacteria</taxon>
        <taxon>Alteromonadales</taxon>
        <taxon>Ferrimonadaceae</taxon>
        <taxon>Ferrimonas</taxon>
    </lineage>
</organism>
<dbReference type="OrthoDB" id="9803968at2"/>
<sequence>MQLTQMIKRNAALYPDNTATLCGGRHHSWTELRERVAKAASLLRQCGVGEGDRVAVLSLNSDRYYEQFFAVPWAGAVLVPLNIRWSVKESLYALKDSGARVLVVDDAFLPAAEAVLAGDSEVERVIHIGDLPTPEAMVEYDAALAGLSPMADAGRGGEALAGIYYTGGTTGFPKGVMLSHHNLWISSVSASLGLTLCRPDVRYLHAAPMFHAADIAMSYATTICGATQVFIPAFDCQAVVDSIAEHRVTHTLLVPTMVTMLLGAGVIPGADLASLDTIVYGASPMPEGTLRQALAELPGVEFIQAYGQTEMAPLITILAARFHVVEGPEASRLRSAGQAVACVELEVVDPLGGPLPCGQVGEVRVRGGNAMKGYWNRPDESAEVMRDGWIHTGDAGYLDEEGFLFLVDRVKDMIISGGENVYSAEVESALSRHPAVAEVAVIGIPSERWGEQVHALVRLKPGQALGERELIDFCHQAIAGYKCPRSVEFRPEPFPITGAGKLRKADLRAPYWEGHRRRVN</sequence>
<name>A0A4U1BHZ9_9GAMM</name>
<proteinExistence type="inferred from homology"/>
<evidence type="ECO:0000313" key="5">
    <source>
        <dbReference type="EMBL" id="TKB50396.1"/>
    </source>
</evidence>
<dbReference type="InterPro" id="IPR025110">
    <property type="entry name" value="AMP-bd_C"/>
</dbReference>
<dbReference type="AlphaFoldDB" id="A0A4U1BHZ9"/>
<reference evidence="5 6" key="1">
    <citation type="submission" date="2019-04" db="EMBL/GenBank/DDBJ databases">
        <authorList>
            <person name="Hwang J.C."/>
        </authorList>
    </citation>
    <scope>NUCLEOTIDE SEQUENCE [LARGE SCALE GENOMIC DNA]</scope>
    <source>
        <strain evidence="5 6">IMCC35001</strain>
    </source>
</reference>
<dbReference type="GO" id="GO:0016878">
    <property type="term" value="F:acid-thiol ligase activity"/>
    <property type="evidence" value="ECO:0007669"/>
    <property type="project" value="UniProtKB-ARBA"/>
</dbReference>
<keyword evidence="6" id="KW-1185">Reference proteome</keyword>
<dbReference type="SUPFAM" id="SSF56801">
    <property type="entry name" value="Acetyl-CoA synthetase-like"/>
    <property type="match status" value="1"/>
</dbReference>
<evidence type="ECO:0000259" key="3">
    <source>
        <dbReference type="Pfam" id="PF00501"/>
    </source>
</evidence>
<evidence type="ECO:0000313" key="6">
    <source>
        <dbReference type="Proteomes" id="UP000305674"/>
    </source>
</evidence>
<dbReference type="InterPro" id="IPR042099">
    <property type="entry name" value="ANL_N_sf"/>
</dbReference>
<accession>A0A4U1BHZ9</accession>
<dbReference type="Gene3D" id="3.30.300.30">
    <property type="match status" value="1"/>
</dbReference>
<comment type="similarity">
    <text evidence="1">Belongs to the ATP-dependent AMP-binding enzyme family.</text>
</comment>
<dbReference type="NCBIfam" id="NF004837">
    <property type="entry name" value="PRK06187.1"/>
    <property type="match status" value="1"/>
</dbReference>
<evidence type="ECO:0000259" key="4">
    <source>
        <dbReference type="Pfam" id="PF13193"/>
    </source>
</evidence>
<dbReference type="Pfam" id="PF13193">
    <property type="entry name" value="AMP-binding_C"/>
    <property type="match status" value="1"/>
</dbReference>
<dbReference type="InterPro" id="IPR045851">
    <property type="entry name" value="AMP-bd_C_sf"/>
</dbReference>
<evidence type="ECO:0000256" key="1">
    <source>
        <dbReference type="ARBA" id="ARBA00006432"/>
    </source>
</evidence>
<dbReference type="PROSITE" id="PS00455">
    <property type="entry name" value="AMP_BINDING"/>
    <property type="match status" value="1"/>
</dbReference>
<comment type="caution">
    <text evidence="5">The sequence shown here is derived from an EMBL/GenBank/DDBJ whole genome shotgun (WGS) entry which is preliminary data.</text>
</comment>
<dbReference type="FunFam" id="3.30.300.30:FF:000008">
    <property type="entry name" value="2,3-dihydroxybenzoate-AMP ligase"/>
    <property type="match status" value="1"/>
</dbReference>
<dbReference type="InterPro" id="IPR000873">
    <property type="entry name" value="AMP-dep_synth/lig_dom"/>
</dbReference>
<dbReference type="PANTHER" id="PTHR43767:SF1">
    <property type="entry name" value="NONRIBOSOMAL PEPTIDE SYNTHASE PES1 (EUROFUNG)-RELATED"/>
    <property type="match status" value="1"/>
</dbReference>
<dbReference type="Pfam" id="PF00501">
    <property type="entry name" value="AMP-binding"/>
    <property type="match status" value="1"/>
</dbReference>
<gene>
    <name evidence="5" type="ORF">FCL40_04375</name>
</gene>
<dbReference type="InterPro" id="IPR020845">
    <property type="entry name" value="AMP-binding_CS"/>
</dbReference>
<dbReference type="Gene3D" id="3.40.50.12780">
    <property type="entry name" value="N-terminal domain of ligase-like"/>
    <property type="match status" value="1"/>
</dbReference>
<feature type="domain" description="AMP-binding enzyme C-terminal" evidence="4">
    <location>
        <begin position="425"/>
        <end position="501"/>
    </location>
</feature>
<dbReference type="RefSeq" id="WP_136851728.1">
    <property type="nucleotide sequence ID" value="NZ_SWCI01000002.1"/>
</dbReference>
<dbReference type="InterPro" id="IPR050237">
    <property type="entry name" value="ATP-dep_AMP-bd_enzyme"/>
</dbReference>
<keyword evidence="2 5" id="KW-0436">Ligase</keyword>
<dbReference type="Proteomes" id="UP000305674">
    <property type="component" value="Unassembled WGS sequence"/>
</dbReference>
<evidence type="ECO:0000256" key="2">
    <source>
        <dbReference type="ARBA" id="ARBA00022598"/>
    </source>
</evidence>
<dbReference type="PANTHER" id="PTHR43767">
    <property type="entry name" value="LONG-CHAIN-FATTY-ACID--COA LIGASE"/>
    <property type="match status" value="1"/>
</dbReference>
<feature type="domain" description="AMP-dependent synthetase/ligase" evidence="3">
    <location>
        <begin position="8"/>
        <end position="375"/>
    </location>
</feature>
<protein>
    <submittedName>
        <fullName evidence="5">Long-chain-fatty-acid--CoA ligase</fullName>
    </submittedName>
</protein>